<dbReference type="InterPro" id="IPR050612">
    <property type="entry name" value="Prok_Mopterin_Oxidored"/>
</dbReference>
<proteinExistence type="inferred from homology"/>
<comment type="similarity">
    <text evidence="1">Belongs to the prokaryotic molybdopterin-containing oxidoreductase family.</text>
</comment>
<dbReference type="InterPro" id="IPR006311">
    <property type="entry name" value="TAT_signal"/>
</dbReference>
<name>A0A212QV32_9CHLR</name>
<dbReference type="InterPro" id="IPR006656">
    <property type="entry name" value="Mopterin_OxRdtase"/>
</dbReference>
<accession>A0A212QV32</accession>
<dbReference type="Proteomes" id="UP000197025">
    <property type="component" value="Unassembled WGS sequence"/>
</dbReference>
<keyword evidence="3" id="KW-0500">Molybdenum</keyword>
<sequence>MIATKTISRRDFLKLAGASAGGLAAMAALGHGFKTLSASEARQQQEAGKRVVYTACVMCPAECGLAVEVENGVISNIYGNIHVPYNSGTVCAKGVSGLQLVYNVNRIKYPMIRVGERGEGKFKRVSWEEALDYIATKLIEIKQKYGAESVIMDCGDVTDRDPYYYLFRAFGTPHTVEHGSICDTPRRHGPKLMFGGKRIEPDIMRPVLVRQPDGSLKNDYSYRTRLIIYVGWNPFTATRINYESRGTVEAKLAGARIIVIDPAFSNTATKADRWIPIRPGTDADLFAAMLRYILENHRDDDPFRRYIDWSFKEYSQGWEEFEAAFRSWWDRKDPLNGLPYFSLEWAAERTGIDAQTIAELAHTFGITKPAALVWGMNGIGHHYNGYTASILGTALNVITGNMEVPGGAIDTELVKSSKGGKASGGDFLKREVTRIVNGREVKGKIEELHMDGYGDWPAAWDDVVGDYPRRFIEGVTLRYGPFRGHRYPIKAYFIRTGNPVITGSNTQKWIEALTAKDETGNYKVELVVYIDTVFLETGLYADVVLPEASYMERMSLSDIYPVHPVLYLRDFVIRPMYESKTQYEICWALARKLHEKGDPDIQPKDFWEKYPTEEDFWNEALRVAPGRPNTGEPLPYPNLPKGYKLLGTPDSLEAGRVQIDDEKKEIRGEPLTVQWLREHHGVAVWPMSWKRFHGGGVLQTDSKKVEFVWDYTVEKDGQVQRKGRYAKYNKLIEEAGETPPSIARLGWQKYPSTFYWFETRWNPYTNPDYAKYREEYPFQVISGRIHHAMSGTQMVDWLGRLPTEDLWMPLNDERVVEEVILGENGPTPTGRRVRIPRGTWSIGVIQMNRADGERLGLKTGDLVELETPQGFKTRGKVVLVETIRPGVLRLPFGGGGRFSPGLGKTWAFQDITPNHNALVDPENLSPIMGQPAYGDVIVKVRKLG</sequence>
<evidence type="ECO:0000313" key="11">
    <source>
        <dbReference type="Proteomes" id="UP000197025"/>
    </source>
</evidence>
<dbReference type="GO" id="GO:0043546">
    <property type="term" value="F:molybdopterin cofactor binding"/>
    <property type="evidence" value="ECO:0007669"/>
    <property type="project" value="InterPro"/>
</dbReference>
<dbReference type="InParanoid" id="A0A212QV32"/>
<dbReference type="Pfam" id="PF00384">
    <property type="entry name" value="Molybdopterin"/>
    <property type="match status" value="1"/>
</dbReference>
<keyword evidence="11" id="KW-1185">Reference proteome</keyword>
<evidence type="ECO:0000256" key="1">
    <source>
        <dbReference type="ARBA" id="ARBA00010312"/>
    </source>
</evidence>
<dbReference type="RefSeq" id="WP_088570922.1">
    <property type="nucleotide sequence ID" value="NZ_FYEK01000025.1"/>
</dbReference>
<dbReference type="Gene3D" id="2.40.40.20">
    <property type="match status" value="1"/>
</dbReference>
<dbReference type="SUPFAM" id="SSF50692">
    <property type="entry name" value="ADC-like"/>
    <property type="match status" value="1"/>
</dbReference>
<dbReference type="InterPro" id="IPR009010">
    <property type="entry name" value="Asp_de-COase-like_dom_sf"/>
</dbReference>
<dbReference type="OrthoDB" id="9805142at2"/>
<gene>
    <name evidence="10" type="ORF">SAMN02746019_00006570</name>
</gene>
<dbReference type="Gene3D" id="3.40.228.10">
    <property type="entry name" value="Dimethylsulfoxide Reductase, domain 2"/>
    <property type="match status" value="1"/>
</dbReference>
<keyword evidence="2" id="KW-0004">4Fe-4S</keyword>
<evidence type="ECO:0000256" key="7">
    <source>
        <dbReference type="ARBA" id="ARBA00023004"/>
    </source>
</evidence>
<protein>
    <submittedName>
        <fullName evidence="10">Tat (Twin-arginine translocation) pathway signal sequence</fullName>
    </submittedName>
</protein>
<evidence type="ECO:0000256" key="2">
    <source>
        <dbReference type="ARBA" id="ARBA00022485"/>
    </source>
</evidence>
<dbReference type="PROSITE" id="PS51318">
    <property type="entry name" value="TAT"/>
    <property type="match status" value="1"/>
</dbReference>
<reference evidence="11" key="1">
    <citation type="submission" date="2017-06" db="EMBL/GenBank/DDBJ databases">
        <authorList>
            <person name="Varghese N."/>
            <person name="Submissions S."/>
        </authorList>
    </citation>
    <scope>NUCLEOTIDE SEQUENCE [LARGE SCALE GENOMIC DNA]</scope>
    <source>
        <strain evidence="11">JAD2</strain>
    </source>
</reference>
<dbReference type="GO" id="GO:0046872">
    <property type="term" value="F:metal ion binding"/>
    <property type="evidence" value="ECO:0007669"/>
    <property type="project" value="UniProtKB-KW"/>
</dbReference>
<dbReference type="SUPFAM" id="SSF53706">
    <property type="entry name" value="Formate dehydrogenase/DMSO reductase, domains 1-3"/>
    <property type="match status" value="1"/>
</dbReference>
<keyword evidence="6" id="KW-0560">Oxidoreductase</keyword>
<dbReference type="AlphaFoldDB" id="A0A212QV32"/>
<feature type="domain" description="4Fe-4S Mo/W bis-MGD-type" evidence="9">
    <location>
        <begin position="49"/>
        <end position="105"/>
    </location>
</feature>
<evidence type="ECO:0000256" key="3">
    <source>
        <dbReference type="ARBA" id="ARBA00022505"/>
    </source>
</evidence>
<dbReference type="Gene3D" id="2.20.25.90">
    <property type="entry name" value="ADC-like domains"/>
    <property type="match status" value="1"/>
</dbReference>
<dbReference type="PANTHER" id="PTHR43742:SF9">
    <property type="entry name" value="TETRATHIONATE REDUCTASE SUBUNIT A"/>
    <property type="match status" value="1"/>
</dbReference>
<evidence type="ECO:0000259" key="9">
    <source>
        <dbReference type="PROSITE" id="PS51669"/>
    </source>
</evidence>
<evidence type="ECO:0000313" key="10">
    <source>
        <dbReference type="EMBL" id="SNB63551.1"/>
    </source>
</evidence>
<dbReference type="GO" id="GO:0016491">
    <property type="term" value="F:oxidoreductase activity"/>
    <property type="evidence" value="ECO:0007669"/>
    <property type="project" value="UniProtKB-KW"/>
</dbReference>
<evidence type="ECO:0000256" key="6">
    <source>
        <dbReference type="ARBA" id="ARBA00023002"/>
    </source>
</evidence>
<keyword evidence="7" id="KW-0408">Iron</keyword>
<dbReference type="SMART" id="SM00926">
    <property type="entry name" value="Molybdop_Fe4S4"/>
    <property type="match status" value="1"/>
</dbReference>
<dbReference type="PROSITE" id="PS51669">
    <property type="entry name" value="4FE4S_MOW_BIS_MGD"/>
    <property type="match status" value="1"/>
</dbReference>
<dbReference type="Pfam" id="PF01568">
    <property type="entry name" value="Molydop_binding"/>
    <property type="match status" value="1"/>
</dbReference>
<organism evidence="10 11">
    <name type="scientific">Thermoflexus hugenholtzii JAD2</name>
    <dbReference type="NCBI Taxonomy" id="877466"/>
    <lineage>
        <taxon>Bacteria</taxon>
        <taxon>Bacillati</taxon>
        <taxon>Chloroflexota</taxon>
        <taxon>Thermoflexia</taxon>
        <taxon>Thermoflexales</taxon>
        <taxon>Thermoflexaceae</taxon>
        <taxon>Thermoflexus</taxon>
    </lineage>
</organism>
<dbReference type="Pfam" id="PF04879">
    <property type="entry name" value="Molybdop_Fe4S4"/>
    <property type="match status" value="1"/>
</dbReference>
<evidence type="ECO:0000256" key="5">
    <source>
        <dbReference type="ARBA" id="ARBA00022729"/>
    </source>
</evidence>
<dbReference type="NCBIfam" id="TIGR01409">
    <property type="entry name" value="TAT_signal_seq"/>
    <property type="match status" value="1"/>
</dbReference>
<dbReference type="EMBL" id="FYEK01000025">
    <property type="protein sequence ID" value="SNB63551.1"/>
    <property type="molecule type" value="Genomic_DNA"/>
</dbReference>
<dbReference type="InterPro" id="IPR006657">
    <property type="entry name" value="MoPterin_dinucl-bd_dom"/>
</dbReference>
<keyword evidence="8" id="KW-0411">Iron-sulfur</keyword>
<dbReference type="PANTHER" id="PTHR43742">
    <property type="entry name" value="TRIMETHYLAMINE-N-OXIDE REDUCTASE"/>
    <property type="match status" value="1"/>
</dbReference>
<dbReference type="GO" id="GO:0051539">
    <property type="term" value="F:4 iron, 4 sulfur cluster binding"/>
    <property type="evidence" value="ECO:0007669"/>
    <property type="project" value="UniProtKB-KW"/>
</dbReference>
<evidence type="ECO:0000256" key="8">
    <source>
        <dbReference type="ARBA" id="ARBA00023014"/>
    </source>
</evidence>
<keyword evidence="4" id="KW-0479">Metal-binding</keyword>
<evidence type="ECO:0000256" key="4">
    <source>
        <dbReference type="ARBA" id="ARBA00022723"/>
    </source>
</evidence>
<keyword evidence="5" id="KW-0732">Signal</keyword>
<dbReference type="Gene3D" id="3.40.50.740">
    <property type="match status" value="1"/>
</dbReference>
<dbReference type="InterPro" id="IPR019546">
    <property type="entry name" value="TAT_signal_bac_arc"/>
</dbReference>
<dbReference type="InterPro" id="IPR006963">
    <property type="entry name" value="Mopterin_OxRdtase_4Fe-4S_dom"/>
</dbReference>